<dbReference type="InterPro" id="IPR013324">
    <property type="entry name" value="RNA_pol_sigma_r3/r4-like"/>
</dbReference>
<feature type="domain" description="RNA polymerase sigma-70 region 2" evidence="5">
    <location>
        <begin position="14"/>
        <end position="74"/>
    </location>
</feature>
<dbReference type="Pfam" id="PF04542">
    <property type="entry name" value="Sigma70_r2"/>
    <property type="match status" value="1"/>
</dbReference>
<dbReference type="RefSeq" id="WP_290397824.1">
    <property type="nucleotide sequence ID" value="NZ_JAUHLN010000001.1"/>
</dbReference>
<keyword evidence="2" id="KW-0731">Sigma factor</keyword>
<dbReference type="PANTHER" id="PTHR30385">
    <property type="entry name" value="SIGMA FACTOR F FLAGELLAR"/>
    <property type="match status" value="1"/>
</dbReference>
<dbReference type="NCBIfam" id="TIGR02937">
    <property type="entry name" value="sigma70-ECF"/>
    <property type="match status" value="1"/>
</dbReference>
<dbReference type="Gene3D" id="1.10.10.10">
    <property type="entry name" value="Winged helix-like DNA-binding domain superfamily/Winged helix DNA-binding domain"/>
    <property type="match status" value="1"/>
</dbReference>
<feature type="domain" description="RNA polymerase sigma factor 70 region 4 type 2" evidence="6">
    <location>
        <begin position="103"/>
        <end position="155"/>
    </location>
</feature>
<protein>
    <submittedName>
        <fullName evidence="7">Sigma-70 family RNA polymerase sigma factor</fullName>
    </submittedName>
</protein>
<sequence length="163" mass="19094">MEFNFDRLAVQFEPLIKSQIQSLGITRHYDEYYQVGLIGLWEACKRFDSRKGEFGPFAYRTVRGKMLDQLKKEAQYKAVHAEFCLGLTETFPFEGGVLPLENEMLELYLSGLTLNQRKWVVKKIFRQMKETEIAEEEGVSIHAVKSWRKQALAKLRRHTEKTS</sequence>
<dbReference type="Gene3D" id="1.10.1740.10">
    <property type="match status" value="1"/>
</dbReference>
<accession>A0ABT8E168</accession>
<evidence type="ECO:0000256" key="1">
    <source>
        <dbReference type="ARBA" id="ARBA00023015"/>
    </source>
</evidence>
<evidence type="ECO:0000313" key="7">
    <source>
        <dbReference type="EMBL" id="MDN4071659.1"/>
    </source>
</evidence>
<dbReference type="InterPro" id="IPR013325">
    <property type="entry name" value="RNA_pol_sigma_r2"/>
</dbReference>
<keyword evidence="8" id="KW-1185">Reference proteome</keyword>
<evidence type="ECO:0000259" key="6">
    <source>
        <dbReference type="Pfam" id="PF08281"/>
    </source>
</evidence>
<comment type="caution">
    <text evidence="7">The sequence shown here is derived from an EMBL/GenBank/DDBJ whole genome shotgun (WGS) entry which is preliminary data.</text>
</comment>
<reference evidence="7" key="1">
    <citation type="submission" date="2023-06" db="EMBL/GenBank/DDBJ databases">
        <title>Draft Genome Sequences of Representative Paenibacillus Polymyxa, Bacillus cereus, Fictibacillus sp., and Brevibacillus agri Strains Isolated from Amazonian Dark Earth.</title>
        <authorList>
            <person name="Pellegrinetti T.A."/>
            <person name="Cunha I.C.M."/>
            <person name="Chaves M.G."/>
            <person name="Freitas A.S."/>
            <person name="Silva A.V.R."/>
            <person name="Tsai S.M."/>
            <person name="Mendes L.W."/>
        </authorList>
    </citation>
    <scope>NUCLEOTIDE SEQUENCE</scope>
    <source>
        <strain evidence="7">CENA-BCM004</strain>
    </source>
</reference>
<dbReference type="SUPFAM" id="SSF88659">
    <property type="entry name" value="Sigma3 and sigma4 domains of RNA polymerase sigma factors"/>
    <property type="match status" value="1"/>
</dbReference>
<dbReference type="Proteomes" id="UP001168694">
    <property type="component" value="Unassembled WGS sequence"/>
</dbReference>
<dbReference type="Pfam" id="PF08281">
    <property type="entry name" value="Sigma70_r4_2"/>
    <property type="match status" value="1"/>
</dbReference>
<evidence type="ECO:0000256" key="2">
    <source>
        <dbReference type="ARBA" id="ARBA00023082"/>
    </source>
</evidence>
<evidence type="ECO:0000256" key="4">
    <source>
        <dbReference type="ARBA" id="ARBA00023163"/>
    </source>
</evidence>
<dbReference type="PANTHER" id="PTHR30385:SF4">
    <property type="entry name" value="RNA POLYMERASE SIGMA-E FACTOR"/>
    <property type="match status" value="1"/>
</dbReference>
<keyword evidence="1" id="KW-0805">Transcription regulation</keyword>
<gene>
    <name evidence="7" type="ORF">QYF49_01255</name>
</gene>
<evidence type="ECO:0000256" key="3">
    <source>
        <dbReference type="ARBA" id="ARBA00023125"/>
    </source>
</evidence>
<dbReference type="EMBL" id="JAUHLN010000001">
    <property type="protein sequence ID" value="MDN4071659.1"/>
    <property type="molecule type" value="Genomic_DNA"/>
</dbReference>
<evidence type="ECO:0000259" key="5">
    <source>
        <dbReference type="Pfam" id="PF04542"/>
    </source>
</evidence>
<dbReference type="InterPro" id="IPR007627">
    <property type="entry name" value="RNA_pol_sigma70_r2"/>
</dbReference>
<keyword evidence="3" id="KW-0238">DNA-binding</keyword>
<dbReference type="InterPro" id="IPR014284">
    <property type="entry name" value="RNA_pol_sigma-70_dom"/>
</dbReference>
<keyword evidence="4" id="KW-0804">Transcription</keyword>
<dbReference type="InterPro" id="IPR036388">
    <property type="entry name" value="WH-like_DNA-bd_sf"/>
</dbReference>
<name>A0ABT8E168_9BACL</name>
<proteinExistence type="predicted"/>
<organism evidence="7 8">
    <name type="scientific">Fictibacillus terranigra</name>
    <dbReference type="NCBI Taxonomy" id="3058424"/>
    <lineage>
        <taxon>Bacteria</taxon>
        <taxon>Bacillati</taxon>
        <taxon>Bacillota</taxon>
        <taxon>Bacilli</taxon>
        <taxon>Bacillales</taxon>
        <taxon>Fictibacillaceae</taxon>
        <taxon>Fictibacillus</taxon>
    </lineage>
</organism>
<dbReference type="InterPro" id="IPR013249">
    <property type="entry name" value="RNA_pol_sigma70_r4_t2"/>
</dbReference>
<dbReference type="SUPFAM" id="SSF88946">
    <property type="entry name" value="Sigma2 domain of RNA polymerase sigma factors"/>
    <property type="match status" value="1"/>
</dbReference>
<evidence type="ECO:0000313" key="8">
    <source>
        <dbReference type="Proteomes" id="UP001168694"/>
    </source>
</evidence>